<feature type="non-terminal residue" evidence="13">
    <location>
        <position position="1"/>
    </location>
</feature>
<evidence type="ECO:0000256" key="6">
    <source>
        <dbReference type="ARBA" id="ARBA00022723"/>
    </source>
</evidence>
<dbReference type="OrthoDB" id="3934656at2759"/>
<dbReference type="SUPFAM" id="SSF48264">
    <property type="entry name" value="Cytochrome P450"/>
    <property type="match status" value="1"/>
</dbReference>
<evidence type="ECO:0000256" key="7">
    <source>
        <dbReference type="ARBA" id="ARBA00022824"/>
    </source>
</evidence>
<dbReference type="GO" id="GO:0020037">
    <property type="term" value="F:heme binding"/>
    <property type="evidence" value="ECO:0007669"/>
    <property type="project" value="InterPro"/>
</dbReference>
<evidence type="ECO:0000256" key="4">
    <source>
        <dbReference type="ARBA" id="ARBA00010617"/>
    </source>
</evidence>
<dbReference type="Gene3D" id="1.10.630.10">
    <property type="entry name" value="Cytochrome P450"/>
    <property type="match status" value="1"/>
</dbReference>
<dbReference type="GO" id="GO:0016712">
    <property type="term" value="F:oxidoreductase activity, acting on paired donors, with incorporation or reduction of molecular oxygen, reduced flavin or flavoprotein as one donor, and incorporation of one atom of oxygen"/>
    <property type="evidence" value="ECO:0007669"/>
    <property type="project" value="InterPro"/>
</dbReference>
<keyword evidence="7" id="KW-0256">Endoplasmic reticulum</keyword>
<dbReference type="InterPro" id="IPR008067">
    <property type="entry name" value="Cyt_P450_E_grp-I_CYP2A-like"/>
</dbReference>
<dbReference type="InterPro" id="IPR001128">
    <property type="entry name" value="Cyt_P450"/>
</dbReference>
<name>A0A7K5Z8J6_9AVES</name>
<dbReference type="Pfam" id="PF00067">
    <property type="entry name" value="p450"/>
    <property type="match status" value="1"/>
</dbReference>
<keyword evidence="10" id="KW-0408">Iron</keyword>
<sequence>PMDPTFALSCAMSNIICSLVFGNRFDYRDDEFLELLRLINDTFRELSTSWAQIFDMAEELLKYFPGPHTKITKLMWRVRGFIARRVRTHAATLDPAAPRDFIDCFLLQMEKEKGNPETEFTQENLELTVLNLFFAGTETVSSTLRYGLLLLMKHPHVLGKVQEELERVVGRQRAPALQDRARMPYTEAVIHEMQRYSDLLPFNVPHRTTRDVIFRGFFIPKDTDVYPLLTSVLHDPAAFKHPNTFNPQNFLDEHGCFQKNDAFVPFSS</sequence>
<dbReference type="InterPro" id="IPR036396">
    <property type="entry name" value="Cyt_P450_sf"/>
</dbReference>
<keyword evidence="5" id="KW-0349">Heme</keyword>
<dbReference type="AlphaFoldDB" id="A0A7K5Z8J6"/>
<evidence type="ECO:0000256" key="1">
    <source>
        <dbReference type="ARBA" id="ARBA00001971"/>
    </source>
</evidence>
<gene>
    <name evidence="13" type="primary">Cyp2g1</name>
    <name evidence="13" type="ORF">PTEBUR_R14622</name>
</gene>
<evidence type="ECO:0000256" key="12">
    <source>
        <dbReference type="ARBA" id="ARBA00023136"/>
    </source>
</evidence>
<dbReference type="PRINTS" id="PR00385">
    <property type="entry name" value="P450"/>
</dbReference>
<proteinExistence type="inferred from homology"/>
<evidence type="ECO:0000256" key="5">
    <source>
        <dbReference type="ARBA" id="ARBA00022617"/>
    </source>
</evidence>
<dbReference type="GO" id="GO:0005789">
    <property type="term" value="C:endoplasmic reticulum membrane"/>
    <property type="evidence" value="ECO:0007669"/>
    <property type="project" value="UniProtKB-SubCell"/>
</dbReference>
<dbReference type="GO" id="GO:0006805">
    <property type="term" value="P:xenobiotic metabolic process"/>
    <property type="evidence" value="ECO:0007669"/>
    <property type="project" value="TreeGrafter"/>
</dbReference>
<dbReference type="PANTHER" id="PTHR24300">
    <property type="entry name" value="CYTOCHROME P450 508A4-RELATED"/>
    <property type="match status" value="1"/>
</dbReference>
<organism evidence="13 14">
    <name type="scientific">Pterocles burchelli</name>
    <dbReference type="NCBI Taxonomy" id="2585816"/>
    <lineage>
        <taxon>Eukaryota</taxon>
        <taxon>Metazoa</taxon>
        <taxon>Chordata</taxon>
        <taxon>Craniata</taxon>
        <taxon>Vertebrata</taxon>
        <taxon>Euteleostomi</taxon>
        <taxon>Archelosauria</taxon>
        <taxon>Archosauria</taxon>
        <taxon>Dinosauria</taxon>
        <taxon>Saurischia</taxon>
        <taxon>Theropoda</taxon>
        <taxon>Coelurosauria</taxon>
        <taxon>Aves</taxon>
        <taxon>Neognathae</taxon>
        <taxon>Neoaves</taxon>
        <taxon>Columbimorphae</taxon>
        <taxon>Pterocliformes</taxon>
        <taxon>Pteroclidae</taxon>
        <taxon>Pterocles</taxon>
    </lineage>
</organism>
<dbReference type="GO" id="GO:0019373">
    <property type="term" value="P:epoxygenase P450 pathway"/>
    <property type="evidence" value="ECO:0007669"/>
    <property type="project" value="TreeGrafter"/>
</dbReference>
<accession>A0A7K5Z8J6</accession>
<keyword evidence="12" id="KW-0472">Membrane</keyword>
<dbReference type="InterPro" id="IPR002401">
    <property type="entry name" value="Cyt_P450_E_grp-I"/>
</dbReference>
<comment type="similarity">
    <text evidence="4">Belongs to the cytochrome P450 family.</text>
</comment>
<keyword evidence="8" id="KW-0492">Microsome</keyword>
<keyword evidence="11" id="KW-0503">Monooxygenase</keyword>
<dbReference type="FunFam" id="1.10.630.10:FF:000238">
    <property type="entry name" value="Cytochrome P450 2A6"/>
    <property type="match status" value="1"/>
</dbReference>
<evidence type="ECO:0000256" key="3">
    <source>
        <dbReference type="ARBA" id="ARBA00004406"/>
    </source>
</evidence>
<comment type="caution">
    <text evidence="13">The sequence shown here is derived from an EMBL/GenBank/DDBJ whole genome shotgun (WGS) entry which is preliminary data.</text>
</comment>
<keyword evidence="9" id="KW-0560">Oxidoreductase</keyword>
<feature type="non-terminal residue" evidence="13">
    <location>
        <position position="268"/>
    </location>
</feature>
<dbReference type="PRINTS" id="PR01684">
    <property type="entry name" value="EP450ICYP2A"/>
</dbReference>
<evidence type="ECO:0000256" key="2">
    <source>
        <dbReference type="ARBA" id="ARBA00004174"/>
    </source>
</evidence>
<comment type="cofactor">
    <cofactor evidence="1">
        <name>heme</name>
        <dbReference type="ChEBI" id="CHEBI:30413"/>
    </cofactor>
</comment>
<dbReference type="PANTHER" id="PTHR24300:SF424">
    <property type="entry name" value="CYTOCHROME P450"/>
    <property type="match status" value="1"/>
</dbReference>
<dbReference type="InterPro" id="IPR050182">
    <property type="entry name" value="Cytochrome_P450_fam2"/>
</dbReference>
<evidence type="ECO:0000256" key="8">
    <source>
        <dbReference type="ARBA" id="ARBA00022848"/>
    </source>
</evidence>
<dbReference type="GO" id="GO:0005506">
    <property type="term" value="F:iron ion binding"/>
    <property type="evidence" value="ECO:0007669"/>
    <property type="project" value="InterPro"/>
</dbReference>
<evidence type="ECO:0000256" key="9">
    <source>
        <dbReference type="ARBA" id="ARBA00023002"/>
    </source>
</evidence>
<dbReference type="PRINTS" id="PR00463">
    <property type="entry name" value="EP450I"/>
</dbReference>
<protein>
    <submittedName>
        <fullName evidence="13">CP2G1 protein</fullName>
    </submittedName>
</protein>
<evidence type="ECO:0000313" key="14">
    <source>
        <dbReference type="Proteomes" id="UP000522270"/>
    </source>
</evidence>
<dbReference type="Proteomes" id="UP000522270">
    <property type="component" value="Unassembled WGS sequence"/>
</dbReference>
<dbReference type="GO" id="GO:0008392">
    <property type="term" value="F:arachidonate epoxygenase activity"/>
    <property type="evidence" value="ECO:0007669"/>
    <property type="project" value="TreeGrafter"/>
</dbReference>
<comment type="subcellular location">
    <subcellularLocation>
        <location evidence="3">Endoplasmic reticulum membrane</location>
        <topology evidence="3">Peripheral membrane protein</topology>
    </subcellularLocation>
    <subcellularLocation>
        <location evidence="2">Microsome membrane</location>
        <topology evidence="2">Peripheral membrane protein</topology>
    </subcellularLocation>
</comment>
<evidence type="ECO:0000256" key="11">
    <source>
        <dbReference type="ARBA" id="ARBA00023033"/>
    </source>
</evidence>
<dbReference type="EMBL" id="VYZE01004586">
    <property type="protein sequence ID" value="NWU73855.1"/>
    <property type="molecule type" value="Genomic_DNA"/>
</dbReference>
<keyword evidence="14" id="KW-1185">Reference proteome</keyword>
<reference evidence="13 14" key="1">
    <citation type="submission" date="2019-09" db="EMBL/GenBank/DDBJ databases">
        <title>Bird 10,000 Genomes (B10K) Project - Family phase.</title>
        <authorList>
            <person name="Zhang G."/>
        </authorList>
    </citation>
    <scope>NUCLEOTIDE SEQUENCE [LARGE SCALE GENOMIC DNA]</scope>
    <source>
        <strain evidence="13">B10K-DU-027-49</strain>
        <tissue evidence="13">Muscle</tissue>
    </source>
</reference>
<evidence type="ECO:0000256" key="10">
    <source>
        <dbReference type="ARBA" id="ARBA00023004"/>
    </source>
</evidence>
<evidence type="ECO:0000313" key="13">
    <source>
        <dbReference type="EMBL" id="NWU73855.1"/>
    </source>
</evidence>
<keyword evidence="6" id="KW-0479">Metal-binding</keyword>